<sequence length="113" mass="12918">MKRKFLFSFSIIGTLALSIGLMTELESTVVLVKEQKESKISIIGQSAINNGDQYRVVTAAEQDMLEGYIKDKDRYIEITAEEQKMVEESKDLSGFVSQENGEGFYFEKRMPKY</sequence>
<keyword evidence="2" id="KW-1185">Reference proteome</keyword>
<evidence type="ECO:0000313" key="1">
    <source>
        <dbReference type="EMBL" id="RDW20269.1"/>
    </source>
</evidence>
<dbReference type="EMBL" id="PIOC01000010">
    <property type="protein sequence ID" value="RDW20269.1"/>
    <property type="molecule type" value="Genomic_DNA"/>
</dbReference>
<dbReference type="AlphaFoldDB" id="A0A3D8PYM5"/>
<reference evidence="2" key="1">
    <citation type="submission" date="2017-11" db="EMBL/GenBank/DDBJ databases">
        <authorList>
            <person name="Zhu W."/>
        </authorList>
    </citation>
    <scope>NUCLEOTIDE SEQUENCE [LARGE SCALE GENOMIC DNA]</scope>
    <source>
        <strain evidence="2">CAU 1183</strain>
    </source>
</reference>
<dbReference type="RefSeq" id="WP_115772352.1">
    <property type="nucleotide sequence ID" value="NZ_PIOC01000010.1"/>
</dbReference>
<proteinExistence type="predicted"/>
<organism evidence="1 2">
    <name type="scientific">Oceanobacillus arenosus</name>
    <dbReference type="NCBI Taxonomy" id="1229153"/>
    <lineage>
        <taxon>Bacteria</taxon>
        <taxon>Bacillati</taxon>
        <taxon>Bacillota</taxon>
        <taxon>Bacilli</taxon>
        <taxon>Bacillales</taxon>
        <taxon>Bacillaceae</taxon>
        <taxon>Oceanobacillus</taxon>
    </lineage>
</organism>
<name>A0A3D8PYM5_9BACI</name>
<comment type="caution">
    <text evidence="1">The sequence shown here is derived from an EMBL/GenBank/DDBJ whole genome shotgun (WGS) entry which is preliminary data.</text>
</comment>
<dbReference type="Proteomes" id="UP000257143">
    <property type="component" value="Unassembled WGS sequence"/>
</dbReference>
<evidence type="ECO:0000313" key="2">
    <source>
        <dbReference type="Proteomes" id="UP000257143"/>
    </source>
</evidence>
<protein>
    <submittedName>
        <fullName evidence="1">Uncharacterized protein</fullName>
    </submittedName>
</protein>
<accession>A0A3D8PYM5</accession>
<gene>
    <name evidence="1" type="ORF">CWR48_06130</name>
</gene>
<dbReference type="OrthoDB" id="2943786at2"/>